<feature type="region of interest" description="Disordered" evidence="1">
    <location>
        <begin position="263"/>
        <end position="301"/>
    </location>
</feature>
<dbReference type="Gene3D" id="3.30.160.60">
    <property type="entry name" value="Classic Zinc Finger"/>
    <property type="match status" value="1"/>
</dbReference>
<sequence length="376" mass="40667">MFPGAFGSQDSSSHRNHHTLSEFPATEPEVGSLSSLVESPDFSQILPGSATPWSAQSHTTIEHSQSTRDFGLSVPPQHSTSTLDSSPNQPRNQVVLNDQQRPITRSSLESQNPTEGHLALENTPGLGISSYPMSAVSDAYFASPMQHPHHYAWANRPYHPVQAPHEHMSPPFASSQSSYSSTGYPVGYLSHSSGPLPSYAQQVPGSYLTAPGSAARQSQPRSPPMARPFQSASTSNTPPLPQQPLMTTPPYMMSQPAYYFAEPTSIPSQPSSINSQPPPMVSPEPMYSPSNSAATSDTDQVRVVNSRPRPQCWDHGCNGREFSTFSNLLRHQREKSGVVAKAECPICGAVFTRTTARNIHVAQGKCKASGRESSTE</sequence>
<evidence type="ECO:0000313" key="2">
    <source>
        <dbReference type="EMBL" id="OQD83474.1"/>
    </source>
</evidence>
<organism evidence="2 3">
    <name type="scientific">Penicillium antarcticum</name>
    <dbReference type="NCBI Taxonomy" id="416450"/>
    <lineage>
        <taxon>Eukaryota</taxon>
        <taxon>Fungi</taxon>
        <taxon>Dikarya</taxon>
        <taxon>Ascomycota</taxon>
        <taxon>Pezizomycotina</taxon>
        <taxon>Eurotiomycetes</taxon>
        <taxon>Eurotiomycetidae</taxon>
        <taxon>Eurotiales</taxon>
        <taxon>Aspergillaceae</taxon>
        <taxon>Penicillium</taxon>
    </lineage>
</organism>
<dbReference type="Proteomes" id="UP000191672">
    <property type="component" value="Unassembled WGS sequence"/>
</dbReference>
<feature type="compositionally biased region" description="Polar residues" evidence="1">
    <location>
        <begin position="288"/>
        <end position="298"/>
    </location>
</feature>
<feature type="compositionally biased region" description="Low complexity" evidence="1">
    <location>
        <begin position="265"/>
        <end position="275"/>
    </location>
</feature>
<evidence type="ECO:0000313" key="3">
    <source>
        <dbReference type="Proteomes" id="UP000191672"/>
    </source>
</evidence>
<accession>A0A1V6Q2L3</accession>
<evidence type="ECO:0008006" key="4">
    <source>
        <dbReference type="Google" id="ProtNLM"/>
    </source>
</evidence>
<feature type="compositionally biased region" description="Polar residues" evidence="1">
    <location>
        <begin position="76"/>
        <end position="114"/>
    </location>
</feature>
<proteinExistence type="predicted"/>
<feature type="region of interest" description="Disordered" evidence="1">
    <location>
        <begin position="1"/>
        <end position="121"/>
    </location>
</feature>
<reference evidence="3" key="1">
    <citation type="journal article" date="2017" name="Nat. Microbiol.">
        <title>Global analysis of biosynthetic gene clusters reveals vast potential of secondary metabolite production in Penicillium species.</title>
        <authorList>
            <person name="Nielsen J.C."/>
            <person name="Grijseels S."/>
            <person name="Prigent S."/>
            <person name="Ji B."/>
            <person name="Dainat J."/>
            <person name="Nielsen K.F."/>
            <person name="Frisvad J.C."/>
            <person name="Workman M."/>
            <person name="Nielsen J."/>
        </authorList>
    </citation>
    <scope>NUCLEOTIDE SEQUENCE [LARGE SCALE GENOMIC DNA]</scope>
    <source>
        <strain evidence="3">IBT 31811</strain>
    </source>
</reference>
<name>A0A1V6Q2L3_9EURO</name>
<keyword evidence="3" id="KW-1185">Reference proteome</keyword>
<evidence type="ECO:0000256" key="1">
    <source>
        <dbReference type="SAM" id="MobiDB-lite"/>
    </source>
</evidence>
<feature type="region of interest" description="Disordered" evidence="1">
    <location>
        <begin position="200"/>
        <end position="248"/>
    </location>
</feature>
<comment type="caution">
    <text evidence="2">The sequence shown here is derived from an EMBL/GenBank/DDBJ whole genome shotgun (WGS) entry which is preliminary data.</text>
</comment>
<feature type="compositionally biased region" description="Polar residues" evidence="1">
    <location>
        <begin position="51"/>
        <end position="68"/>
    </location>
</feature>
<gene>
    <name evidence="2" type="ORF">PENANT_c016G01466</name>
</gene>
<dbReference type="EMBL" id="MDYN01000016">
    <property type="protein sequence ID" value="OQD83474.1"/>
    <property type="molecule type" value="Genomic_DNA"/>
</dbReference>
<dbReference type="AlphaFoldDB" id="A0A1V6Q2L3"/>
<protein>
    <recommendedName>
        <fullName evidence="4">C2H2-type domain-containing protein</fullName>
    </recommendedName>
</protein>